<name>A0ABU6KKF7_9BACI</name>
<evidence type="ECO:0000313" key="2">
    <source>
        <dbReference type="EMBL" id="MEC5424907.1"/>
    </source>
</evidence>
<keyword evidence="3" id="KW-1185">Reference proteome</keyword>
<dbReference type="EMBL" id="JARZFX010000009">
    <property type="protein sequence ID" value="MEC5424907.1"/>
    <property type="molecule type" value="Genomic_DNA"/>
</dbReference>
<sequence>MDDNKLDKLLHEMKDDYEKVPEYVDKQRIMEKVYRTKRKFNWGRMIPGFAVVTGLLLFVMISLPYLNDSESGDDNTTYLKMYYLKAKEEFRESLAIESLESFHEINQAEIILEDSASVRNNEDLAQIKEEIDFLFSTPKQLLDEINSHKLPDTDELTKLLKKRVNIRRSFQNYFSDLQHENKINESMQEEMITSQHSEQDYEGPSQLAAFLDMLHEQGYRLERSTDRSNKLEIQIDYEWLSANLENLNNYKGLKQYLDLLKTSVDVHHPGVLNKFETHWKDFGKVLLEIERIYDDYPEERELLIEANMIYILSGYLRDYLQGAINLSSDRHQNDENAQLQLKNLLEELEGSRFSGIVYHVLESFDENGGAIDVDRFEYHDTLTILFDERFADADYEDLINLDLVKHKNEHHDLYSEYVVNMEEKQIESLLPKEALLIYLRAFELSHVETYAAMHAENKELLTPKQEEEWLDIIDETKFIVSEQQGDDLINFIFVSKRGLEVAGHIQLMKENGKWKVLNKKIEE</sequence>
<protein>
    <submittedName>
        <fullName evidence="2">Uncharacterized protein</fullName>
    </submittedName>
</protein>
<comment type="caution">
    <text evidence="2">The sequence shown here is derived from an EMBL/GenBank/DDBJ whole genome shotgun (WGS) entry which is preliminary data.</text>
</comment>
<gene>
    <name evidence="2" type="ORF">QGM71_15580</name>
</gene>
<evidence type="ECO:0000256" key="1">
    <source>
        <dbReference type="SAM" id="Phobius"/>
    </source>
</evidence>
<proteinExistence type="predicted"/>
<evidence type="ECO:0000313" key="3">
    <source>
        <dbReference type="Proteomes" id="UP001335737"/>
    </source>
</evidence>
<dbReference type="RefSeq" id="WP_327608466.1">
    <property type="nucleotide sequence ID" value="NZ_JARZFX010000009.1"/>
</dbReference>
<keyword evidence="1" id="KW-1133">Transmembrane helix</keyword>
<feature type="transmembrane region" description="Helical" evidence="1">
    <location>
        <begin position="45"/>
        <end position="66"/>
    </location>
</feature>
<keyword evidence="1" id="KW-0812">Transmembrane</keyword>
<keyword evidence="1" id="KW-0472">Membrane</keyword>
<dbReference type="Proteomes" id="UP001335737">
    <property type="component" value="Unassembled WGS sequence"/>
</dbReference>
<accession>A0ABU6KKF7</accession>
<organism evidence="2 3">
    <name type="scientific">Virgibacillus tibetensis</name>
    <dbReference type="NCBI Taxonomy" id="3042313"/>
    <lineage>
        <taxon>Bacteria</taxon>
        <taxon>Bacillati</taxon>
        <taxon>Bacillota</taxon>
        <taxon>Bacilli</taxon>
        <taxon>Bacillales</taxon>
        <taxon>Bacillaceae</taxon>
        <taxon>Virgibacillus</taxon>
    </lineage>
</organism>
<reference evidence="2 3" key="1">
    <citation type="journal article" date="2024" name="Int. J. Syst. Evol. Microbiol.">
        <title>Virgibacillus tibetensis sp. nov., isolated from salt lake on the Tibetan Plateau of China.</title>
        <authorList>
            <person name="Phurbu D."/>
            <person name="Liu Z.-X."/>
            <person name="Wang R."/>
            <person name="Zheng Y.-Y."/>
            <person name="Liu H.-C."/>
            <person name="Zhou Y.-G."/>
            <person name="Yu Y.-J."/>
            <person name="Li A.-H."/>
        </authorList>
    </citation>
    <scope>NUCLEOTIDE SEQUENCE [LARGE SCALE GENOMIC DNA]</scope>
    <source>
        <strain evidence="2 3">C22-A2</strain>
    </source>
</reference>